<proteinExistence type="predicted"/>
<sequence length="146" mass="15314">MTPTWGEAVPLSAGRGTVYRLDGRVVAASSGDDLVPTALSGSHAVTLDIFALIALLGFSSVFFLAVRRSRSAGARWSDEIAPLTQGWGFASAASFVGSVGALTTFTLGVGVVPWVVMGVVWGAVLLYAVHLRQMRRRRGVGGHAAW</sequence>
<evidence type="ECO:0000256" key="1">
    <source>
        <dbReference type="SAM" id="Phobius"/>
    </source>
</evidence>
<evidence type="ECO:0000313" key="2">
    <source>
        <dbReference type="EMBL" id="QBX55023.1"/>
    </source>
</evidence>
<feature type="transmembrane region" description="Helical" evidence="1">
    <location>
        <begin position="49"/>
        <end position="66"/>
    </location>
</feature>
<dbReference type="Proteomes" id="UP000294853">
    <property type="component" value="Chromosome"/>
</dbReference>
<organism evidence="2 3">
    <name type="scientific">Nocardioides seonyuensis</name>
    <dbReference type="NCBI Taxonomy" id="2518371"/>
    <lineage>
        <taxon>Bacteria</taxon>
        <taxon>Bacillati</taxon>
        <taxon>Actinomycetota</taxon>
        <taxon>Actinomycetes</taxon>
        <taxon>Propionibacteriales</taxon>
        <taxon>Nocardioidaceae</taxon>
        <taxon>Nocardioides</taxon>
    </lineage>
</organism>
<feature type="transmembrane region" description="Helical" evidence="1">
    <location>
        <begin position="87"/>
        <end position="105"/>
    </location>
</feature>
<gene>
    <name evidence="2" type="ORF">EXE58_05855</name>
</gene>
<dbReference type="KEGG" id="nsn:EXE58_05855"/>
<keyword evidence="1" id="KW-0472">Membrane</keyword>
<reference evidence="2 3" key="1">
    <citation type="submission" date="2019-03" db="EMBL/GenBank/DDBJ databases">
        <title>Three New Species of Nocardioides, Nocardioides euryhalodurans sp. nov., Nocardioides seonyuensis sp. nov. and Nocardioides eburneoflavus sp. nov. Iolated from Soil.</title>
        <authorList>
            <person name="Roh S.G."/>
            <person name="Lee C."/>
            <person name="Kim M.-K."/>
            <person name="Kim S.B."/>
        </authorList>
    </citation>
    <scope>NUCLEOTIDE SEQUENCE [LARGE SCALE GENOMIC DNA]</scope>
    <source>
        <strain evidence="2 3">MMS17-SY207-3</strain>
    </source>
</reference>
<dbReference type="EMBL" id="CP038436">
    <property type="protein sequence ID" value="QBX55023.1"/>
    <property type="molecule type" value="Genomic_DNA"/>
</dbReference>
<keyword evidence="1" id="KW-1133">Transmembrane helix</keyword>
<dbReference type="RefSeq" id="WP_135266991.1">
    <property type="nucleotide sequence ID" value="NZ_CP038436.1"/>
</dbReference>
<accession>A0A4P7IEN7</accession>
<dbReference type="AlphaFoldDB" id="A0A4P7IEN7"/>
<protein>
    <submittedName>
        <fullName evidence="2">Uncharacterized protein</fullName>
    </submittedName>
</protein>
<evidence type="ECO:0000313" key="3">
    <source>
        <dbReference type="Proteomes" id="UP000294853"/>
    </source>
</evidence>
<name>A0A4P7IEN7_9ACTN</name>
<feature type="transmembrane region" description="Helical" evidence="1">
    <location>
        <begin position="111"/>
        <end position="129"/>
    </location>
</feature>
<keyword evidence="3" id="KW-1185">Reference proteome</keyword>
<keyword evidence="1" id="KW-0812">Transmembrane</keyword>